<dbReference type="AlphaFoldDB" id="A0A6N8I376"/>
<dbReference type="Proteomes" id="UP000469440">
    <property type="component" value="Unassembled WGS sequence"/>
</dbReference>
<dbReference type="GO" id="GO:0004803">
    <property type="term" value="F:transposase activity"/>
    <property type="evidence" value="ECO:0007669"/>
    <property type="project" value="InterPro"/>
</dbReference>
<dbReference type="Pfam" id="PF02371">
    <property type="entry name" value="Transposase_20"/>
    <property type="match status" value="1"/>
</dbReference>
<evidence type="ECO:0000313" key="4">
    <source>
        <dbReference type="Proteomes" id="UP000469440"/>
    </source>
</evidence>
<dbReference type="GO" id="GO:0003677">
    <property type="term" value="F:DNA binding"/>
    <property type="evidence" value="ECO:0007669"/>
    <property type="project" value="InterPro"/>
</dbReference>
<dbReference type="PANTHER" id="PTHR33055:SF13">
    <property type="entry name" value="TRANSPOSASE"/>
    <property type="match status" value="1"/>
</dbReference>
<evidence type="ECO:0000259" key="1">
    <source>
        <dbReference type="Pfam" id="PF01548"/>
    </source>
</evidence>
<sequence length="432" mass="48288">MGNHNQPFLSVGIDVGADFSLMAIALPTQEIIGRPYKVLHSSLNSIQGAVDRIRDMEVQHGLSARIFMESTGIYHYPLYYRLKDEGLSVFILNPIITHANSNIDVRGVHNDKFDAQKIALLGLKPKLKTSVVPDDDVAAVKALVREYHAMKKECSQYICRLTAQLRQTFPQYLPLFSKVNGKASLEILCRYPTPETILAADTEELTSIIQKTAGKGRAMAEQKCALLKQAASEAASFGHSNAGNIYLILHFVEMIRLIDAQTGKLLSQIRESVEIRHDSPLARHVNLLQSIPGVGFLSAVTLVCEIGDFSVFRRPKQLYAYFGLDPRVRQSGNFKGTELKISKRGSSFARRCIYILALQSVSLRKNGEPKNPVLREYYLEKCKSKAKMTALGAIMHKVCNIIFAVLRDEKPFVMITPDEHRTEYHNAVQSVA</sequence>
<organism evidence="3 4">
    <name type="scientific">Caproicibacter fermentans</name>
    <dbReference type="NCBI Taxonomy" id="2576756"/>
    <lineage>
        <taxon>Bacteria</taxon>
        <taxon>Bacillati</taxon>
        <taxon>Bacillota</taxon>
        <taxon>Clostridia</taxon>
        <taxon>Eubacteriales</taxon>
        <taxon>Acutalibacteraceae</taxon>
        <taxon>Caproicibacter</taxon>
    </lineage>
</organism>
<evidence type="ECO:0000259" key="2">
    <source>
        <dbReference type="Pfam" id="PF02371"/>
    </source>
</evidence>
<comment type="caution">
    <text evidence="3">The sequence shown here is derived from an EMBL/GenBank/DDBJ whole genome shotgun (WGS) entry which is preliminary data.</text>
</comment>
<dbReference type="RefSeq" id="WP_156991161.1">
    <property type="nucleotide sequence ID" value="NZ_VWXL01000090.1"/>
</dbReference>
<dbReference type="InterPro" id="IPR002525">
    <property type="entry name" value="Transp_IS110-like_N"/>
</dbReference>
<proteinExistence type="predicted"/>
<protein>
    <submittedName>
        <fullName evidence="3">IS110 family transposase ISCth8</fullName>
    </submittedName>
</protein>
<reference evidence="3 4" key="1">
    <citation type="submission" date="2019-09" db="EMBL/GenBank/DDBJ databases">
        <title>Genome sequence of Clostridium sp. EA1.</title>
        <authorList>
            <person name="Poehlein A."/>
            <person name="Bengelsdorf F.R."/>
            <person name="Daniel R."/>
        </authorList>
    </citation>
    <scope>NUCLEOTIDE SEQUENCE [LARGE SCALE GENOMIC DNA]</scope>
    <source>
        <strain evidence="3 4">EA1</strain>
    </source>
</reference>
<keyword evidence="4" id="KW-1185">Reference proteome</keyword>
<dbReference type="InterPro" id="IPR047650">
    <property type="entry name" value="Transpos_IS110"/>
</dbReference>
<dbReference type="PANTHER" id="PTHR33055">
    <property type="entry name" value="TRANSPOSASE FOR INSERTION SEQUENCE ELEMENT IS1111A"/>
    <property type="match status" value="1"/>
</dbReference>
<feature type="domain" description="Transposase IS110-like N-terminal" evidence="1">
    <location>
        <begin position="11"/>
        <end position="170"/>
    </location>
</feature>
<dbReference type="GO" id="GO:0006313">
    <property type="term" value="P:DNA transposition"/>
    <property type="evidence" value="ECO:0007669"/>
    <property type="project" value="InterPro"/>
</dbReference>
<dbReference type="InterPro" id="IPR003346">
    <property type="entry name" value="Transposase_20"/>
</dbReference>
<dbReference type="OrthoDB" id="9811278at2"/>
<dbReference type="NCBIfam" id="NF033542">
    <property type="entry name" value="transpos_IS110"/>
    <property type="match status" value="1"/>
</dbReference>
<accession>A0A6N8I376</accession>
<evidence type="ECO:0000313" key="3">
    <source>
        <dbReference type="EMBL" id="MVB12399.1"/>
    </source>
</evidence>
<dbReference type="Pfam" id="PF01548">
    <property type="entry name" value="DEDD_Tnp_IS110"/>
    <property type="match status" value="1"/>
</dbReference>
<gene>
    <name evidence="3" type="ORF">CAFE_31350</name>
</gene>
<name>A0A6N8I376_9FIRM</name>
<dbReference type="EMBL" id="VWXL01000090">
    <property type="protein sequence ID" value="MVB12399.1"/>
    <property type="molecule type" value="Genomic_DNA"/>
</dbReference>
<feature type="domain" description="Transposase IS116/IS110/IS902 C-terminal" evidence="2">
    <location>
        <begin position="286"/>
        <end position="372"/>
    </location>
</feature>